<organism evidence="2 3">
    <name type="scientific">Mucilaginibacter ginkgonis</name>
    <dbReference type="NCBI Taxonomy" id="2682091"/>
    <lineage>
        <taxon>Bacteria</taxon>
        <taxon>Pseudomonadati</taxon>
        <taxon>Bacteroidota</taxon>
        <taxon>Sphingobacteriia</taxon>
        <taxon>Sphingobacteriales</taxon>
        <taxon>Sphingobacteriaceae</taxon>
        <taxon>Mucilaginibacter</taxon>
    </lineage>
</organism>
<proteinExistence type="predicted"/>
<dbReference type="EMBL" id="CP066775">
    <property type="protein sequence ID" value="QQL50516.1"/>
    <property type="molecule type" value="Genomic_DNA"/>
</dbReference>
<feature type="domain" description="PhnB-like" evidence="1">
    <location>
        <begin position="141"/>
        <end position="260"/>
    </location>
</feature>
<evidence type="ECO:0000313" key="2">
    <source>
        <dbReference type="EMBL" id="QQL50516.1"/>
    </source>
</evidence>
<gene>
    <name evidence="2" type="ORF">GO620_003410</name>
</gene>
<dbReference type="Gene3D" id="3.30.720.110">
    <property type="match status" value="1"/>
</dbReference>
<evidence type="ECO:0000259" key="1">
    <source>
        <dbReference type="Pfam" id="PF06983"/>
    </source>
</evidence>
<evidence type="ECO:0000313" key="3">
    <source>
        <dbReference type="Proteomes" id="UP000429232"/>
    </source>
</evidence>
<reference evidence="2 3" key="1">
    <citation type="submission" date="2020-12" db="EMBL/GenBank/DDBJ databases">
        <title>HMF7856_wgs.fasta genome submission.</title>
        <authorList>
            <person name="Kang H."/>
            <person name="Kim H."/>
            <person name="Joh K."/>
        </authorList>
    </citation>
    <scope>NUCLEOTIDE SEQUENCE [LARGE SCALE GENOMIC DNA]</scope>
    <source>
        <strain evidence="2 3">HMF7856</strain>
    </source>
</reference>
<feature type="domain" description="PhnB-like" evidence="1">
    <location>
        <begin position="4"/>
        <end position="129"/>
    </location>
</feature>
<dbReference type="CDD" id="cd06588">
    <property type="entry name" value="PhnB_like"/>
    <property type="match status" value="2"/>
</dbReference>
<dbReference type="Proteomes" id="UP000429232">
    <property type="component" value="Chromosome"/>
</dbReference>
<name>A0A6I4INX7_9SPHI</name>
<dbReference type="SUPFAM" id="SSF54593">
    <property type="entry name" value="Glyoxalase/Bleomycin resistance protein/Dihydroxybiphenyl dioxygenase"/>
    <property type="match status" value="2"/>
</dbReference>
<dbReference type="RefSeq" id="WP_157526347.1">
    <property type="nucleotide sequence ID" value="NZ_CP066775.1"/>
</dbReference>
<dbReference type="Gene3D" id="3.10.180.10">
    <property type="entry name" value="2,3-Dihydroxybiphenyl 1,2-Dioxygenase, domain 1"/>
    <property type="match status" value="1"/>
</dbReference>
<dbReference type="KEGG" id="mgik:GO620_003410"/>
<dbReference type="InterPro" id="IPR028973">
    <property type="entry name" value="PhnB-like"/>
</dbReference>
<dbReference type="AlphaFoldDB" id="A0A6I4INX7"/>
<sequence length="301" mass="33484">MHPIKPHLWFNNQAKEAAEFYVSLLPNSAISFVSKIANTPNGDCDIVEFTLAGQPLMAISAGPHFKFTPAISLMVNFDPSREAGSSAQIDEMWNKLLDGGSVLMPLDSYPFSERYGWIADKYGLNWQLILSRPEGEPRPVIVPSLLFTGDVAGKALEAIDFYCSIFKGGHRGNIAPRPEDVGPDKAGTLMYGDFNINDTWIAAMDSAHPHGFVFNEALSFLVECDTQEEIDYYFNALSNDPKAEQCGWLKDKYGVSWQITASMMTDVFKNGTQEQIDRVTKAFMPMKKIDAATLEKAYRGK</sequence>
<accession>A0A6I4INX7</accession>
<keyword evidence="3" id="KW-1185">Reference proteome</keyword>
<dbReference type="Gene3D" id="3.30.720.100">
    <property type="match status" value="1"/>
</dbReference>
<dbReference type="InterPro" id="IPR029068">
    <property type="entry name" value="Glyas_Bleomycin-R_OHBP_Dase"/>
</dbReference>
<dbReference type="Pfam" id="PF06983">
    <property type="entry name" value="3-dmu-9_3-mt"/>
    <property type="match status" value="2"/>
</dbReference>
<protein>
    <submittedName>
        <fullName evidence="2">VOC family protein</fullName>
    </submittedName>
</protein>
<dbReference type="PANTHER" id="PTHR33990">
    <property type="entry name" value="PROTEIN YJDN-RELATED"/>
    <property type="match status" value="1"/>
</dbReference>